<dbReference type="Proteomes" id="UP000184440">
    <property type="component" value="Unassembled WGS sequence"/>
</dbReference>
<dbReference type="InterPro" id="IPR023606">
    <property type="entry name" value="CoA-Trfase_III_dom_1_sf"/>
</dbReference>
<keyword evidence="2" id="KW-1185">Reference proteome</keyword>
<accession>A0A1M7R4G3</accession>
<protein>
    <submittedName>
        <fullName evidence="1">Crotonobetainyl-CoA:carnitine CoA-transferase CaiB</fullName>
    </submittedName>
</protein>
<dbReference type="RefSeq" id="WP_073259768.1">
    <property type="nucleotide sequence ID" value="NZ_FRCS01000006.1"/>
</dbReference>
<keyword evidence="1" id="KW-0808">Transferase</keyword>
<dbReference type="EMBL" id="FRCS01000006">
    <property type="protein sequence ID" value="SHN40127.1"/>
    <property type="molecule type" value="Genomic_DNA"/>
</dbReference>
<dbReference type="SUPFAM" id="SSF89796">
    <property type="entry name" value="CoA-transferase family III (CaiB/BaiF)"/>
    <property type="match status" value="1"/>
</dbReference>
<dbReference type="OrthoDB" id="9797653at2"/>
<organism evidence="1 2">
    <name type="scientific">Cryptosporangium aurantiacum</name>
    <dbReference type="NCBI Taxonomy" id="134849"/>
    <lineage>
        <taxon>Bacteria</taxon>
        <taxon>Bacillati</taxon>
        <taxon>Actinomycetota</taxon>
        <taxon>Actinomycetes</taxon>
        <taxon>Cryptosporangiales</taxon>
        <taxon>Cryptosporangiaceae</taxon>
        <taxon>Cryptosporangium</taxon>
    </lineage>
</organism>
<dbReference type="InterPro" id="IPR044855">
    <property type="entry name" value="CoA-Trfase_III_dom3_sf"/>
</dbReference>
<evidence type="ECO:0000313" key="2">
    <source>
        <dbReference type="Proteomes" id="UP000184440"/>
    </source>
</evidence>
<proteinExistence type="predicted"/>
<reference evidence="1 2" key="1">
    <citation type="submission" date="2016-11" db="EMBL/GenBank/DDBJ databases">
        <authorList>
            <person name="Jaros S."/>
            <person name="Januszkiewicz K."/>
            <person name="Wedrychowicz H."/>
        </authorList>
    </citation>
    <scope>NUCLEOTIDE SEQUENCE [LARGE SCALE GENOMIC DNA]</scope>
    <source>
        <strain evidence="1 2">DSM 46144</strain>
    </source>
</reference>
<name>A0A1M7R4G3_9ACTN</name>
<dbReference type="PANTHER" id="PTHR48228:SF2">
    <property type="entry name" value="E-CINNAMOYL-COA:R-PHENYLLACTATE COA TRANSFERASE LARGE SUBUNIT"/>
    <property type="match status" value="1"/>
</dbReference>
<sequence>MTKVFEGIRVLELATWGYIPSAGVALADWGAEVIKIEHPAHGDPMRGLVLSGLAGADVDFMFQLMSRGKRSVGLDLTRPEAREVLLALAATVDVFLTNYLPPVRRKLGVDVDDLRAANPRLIYAKGSGLGPQGAEADVGGFDFASYWARGGLAFVSDTGLENGPPPMPGGAFGDLQAGLYTAGGVAGALFHRERTGQAPVVDTSLLGAAVWATAPHIAASGLYGIDAAPRPQHDRPPNVLSNTYATADGRHVTLVMLESDRFWAPLMEVVGRRDLADDPRFADAAARRENNTACVRELEAIFAARPLDEWRDVLSRQRGVWSVVQSPREVAADPQVRANGYTRTLPLDGGRTVDVVTPPIQFDGARPDPVPAPALGADTELVLLESGLDWDRIAALKEAGAIT</sequence>
<dbReference type="InterPro" id="IPR050509">
    <property type="entry name" value="CoA-transferase_III"/>
</dbReference>
<dbReference type="InterPro" id="IPR003673">
    <property type="entry name" value="CoA-Trfase_fam_III"/>
</dbReference>
<dbReference type="STRING" id="134849.SAMN05443668_106435"/>
<gene>
    <name evidence="1" type="ORF">SAMN05443668_106435</name>
</gene>
<dbReference type="GO" id="GO:0016740">
    <property type="term" value="F:transferase activity"/>
    <property type="evidence" value="ECO:0007669"/>
    <property type="project" value="UniProtKB-KW"/>
</dbReference>
<dbReference type="Gene3D" id="3.30.1540.10">
    <property type="entry name" value="formyl-coa transferase, domain 3"/>
    <property type="match status" value="1"/>
</dbReference>
<dbReference type="AlphaFoldDB" id="A0A1M7R4G3"/>
<dbReference type="Pfam" id="PF02515">
    <property type="entry name" value="CoA_transf_3"/>
    <property type="match status" value="1"/>
</dbReference>
<evidence type="ECO:0000313" key="1">
    <source>
        <dbReference type="EMBL" id="SHN40127.1"/>
    </source>
</evidence>
<dbReference type="Gene3D" id="3.40.50.10540">
    <property type="entry name" value="Crotonobetainyl-coa:carnitine coa-transferase, domain 1"/>
    <property type="match status" value="1"/>
</dbReference>
<dbReference type="PANTHER" id="PTHR48228">
    <property type="entry name" value="SUCCINYL-COA--D-CITRAMALATE COA-TRANSFERASE"/>
    <property type="match status" value="1"/>
</dbReference>